<gene>
    <name evidence="5" type="ORF">CLOBOL_06611</name>
</gene>
<evidence type="ECO:0000256" key="1">
    <source>
        <dbReference type="ARBA" id="ARBA00023015"/>
    </source>
</evidence>
<dbReference type="SUPFAM" id="SSF47413">
    <property type="entry name" value="lambda repressor-like DNA-binding domains"/>
    <property type="match status" value="1"/>
</dbReference>
<dbReference type="InterPro" id="IPR046335">
    <property type="entry name" value="LacI/GalR-like_sensor"/>
</dbReference>
<dbReference type="Pfam" id="PF13377">
    <property type="entry name" value="Peripla_BP_3"/>
    <property type="match status" value="1"/>
</dbReference>
<keyword evidence="2" id="KW-0238">DNA-binding</keyword>
<dbReference type="InterPro" id="IPR028082">
    <property type="entry name" value="Peripla_BP_I"/>
</dbReference>
<dbReference type="Proteomes" id="UP000005396">
    <property type="component" value="Unassembled WGS sequence"/>
</dbReference>
<dbReference type="eggNOG" id="COG1609">
    <property type="taxonomic scope" value="Bacteria"/>
</dbReference>
<proteinExistence type="predicted"/>
<dbReference type="InterPro" id="IPR000843">
    <property type="entry name" value="HTH_LacI"/>
</dbReference>
<dbReference type="CDD" id="cd06267">
    <property type="entry name" value="PBP1_LacI_sugar_binding-like"/>
    <property type="match status" value="1"/>
</dbReference>
<dbReference type="GO" id="GO:0000976">
    <property type="term" value="F:transcription cis-regulatory region binding"/>
    <property type="evidence" value="ECO:0007669"/>
    <property type="project" value="TreeGrafter"/>
</dbReference>
<feature type="domain" description="HTH lacI-type" evidence="4">
    <location>
        <begin position="47"/>
        <end position="101"/>
    </location>
</feature>
<sequence length="381" mass="43280">MQSSQFDLFFKSSCFFSAFILTLFQETFTITVYTFSVNHREVDRNMVTIKDVAKRCGYSVCTVSRALSGKGYLKEETKQKILETVAELGYRPNTLAVNLKTGRRQALALVLPSLTNIYYTKLEQYLEACAAEKGYIIYLNNTEYSLEKEKQILENLIGMDIAGVIITPVTSQHDHIMNLAKYDIPYVYLNRSFEDDIEHCLRLDNKKAAYEAVSYMIKLGHKNIGGIFQSFDNLTYRDRYDGMAQALKEHGLDCRPSHMLFDINPEDMGTTPGRILQLLQKPDRPEAIFACNDMTAFNIYRACYILGLRIPDHLSVFGYDDCIMANFVTPPLSTVSIPVRKLAGTAIDFIHGYLESGVRAELPILKASLIIRNSVRNLNLD</sequence>
<evidence type="ECO:0000313" key="5">
    <source>
        <dbReference type="EMBL" id="EDP12979.1"/>
    </source>
</evidence>
<dbReference type="Pfam" id="PF00356">
    <property type="entry name" value="LacI"/>
    <property type="match status" value="1"/>
</dbReference>
<organism evidence="5 6">
    <name type="scientific">Enterocloster bolteae (strain ATCC BAA-613 / DSM 15670 / CCUG 46953 / JCM 12243 / WAL 16351)</name>
    <name type="common">Clostridium bolteae</name>
    <dbReference type="NCBI Taxonomy" id="411902"/>
    <lineage>
        <taxon>Bacteria</taxon>
        <taxon>Bacillati</taxon>
        <taxon>Bacillota</taxon>
        <taxon>Clostridia</taxon>
        <taxon>Lachnospirales</taxon>
        <taxon>Lachnospiraceae</taxon>
        <taxon>Enterocloster</taxon>
    </lineage>
</organism>
<dbReference type="PROSITE" id="PS50932">
    <property type="entry name" value="HTH_LACI_2"/>
    <property type="match status" value="1"/>
</dbReference>
<dbReference type="HOGENOM" id="CLU_037628_6_1_9"/>
<protein>
    <recommendedName>
        <fullName evidence="4">HTH lacI-type domain-containing protein</fullName>
    </recommendedName>
</protein>
<dbReference type="Gene3D" id="3.40.50.2300">
    <property type="match status" value="2"/>
</dbReference>
<evidence type="ECO:0000313" key="6">
    <source>
        <dbReference type="Proteomes" id="UP000005396"/>
    </source>
</evidence>
<reference evidence="5 6" key="1">
    <citation type="submission" date="2007-08" db="EMBL/GenBank/DDBJ databases">
        <authorList>
            <person name="Fulton L."/>
            <person name="Clifton S."/>
            <person name="Fulton B."/>
            <person name="Xu J."/>
            <person name="Minx P."/>
            <person name="Pepin K.H."/>
            <person name="Johnson M."/>
            <person name="Thiruvilangam P."/>
            <person name="Bhonagiri V."/>
            <person name="Nash W.E."/>
            <person name="Mardis E.R."/>
            <person name="Wilson R.K."/>
        </authorList>
    </citation>
    <scope>NUCLEOTIDE SEQUENCE [LARGE SCALE GENOMIC DNA]</scope>
    <source>
        <strain evidence="6">ATCC BAA-613 / DSM 15670 / CCUG 46953 / JCM 12243 / WAL 16351</strain>
    </source>
</reference>
<dbReference type="Gene3D" id="1.10.260.40">
    <property type="entry name" value="lambda repressor-like DNA-binding domains"/>
    <property type="match status" value="1"/>
</dbReference>
<dbReference type="CDD" id="cd01392">
    <property type="entry name" value="HTH_LacI"/>
    <property type="match status" value="1"/>
</dbReference>
<comment type="caution">
    <text evidence="5">The sequence shown here is derived from an EMBL/GenBank/DDBJ whole genome shotgun (WGS) entry which is preliminary data.</text>
</comment>
<evidence type="ECO:0000256" key="3">
    <source>
        <dbReference type="ARBA" id="ARBA00023163"/>
    </source>
</evidence>
<dbReference type="GO" id="GO:0003700">
    <property type="term" value="F:DNA-binding transcription factor activity"/>
    <property type="evidence" value="ECO:0007669"/>
    <property type="project" value="TreeGrafter"/>
</dbReference>
<reference evidence="5 6" key="2">
    <citation type="submission" date="2007-09" db="EMBL/GenBank/DDBJ databases">
        <title>Draft genome sequence of Clostridium bolteae (ATCC BAA-613).</title>
        <authorList>
            <person name="Sudarsanam P."/>
            <person name="Ley R."/>
            <person name="Guruge J."/>
            <person name="Turnbaugh P.J."/>
            <person name="Mahowald M."/>
            <person name="Liep D."/>
            <person name="Gordon J."/>
        </authorList>
    </citation>
    <scope>NUCLEOTIDE SEQUENCE [LARGE SCALE GENOMIC DNA]</scope>
    <source>
        <strain evidence="6">ATCC BAA-613 / DSM 15670 / CCUG 46953 / JCM 12243 / WAL 16351</strain>
    </source>
</reference>
<accession>A8S3G8</accession>
<evidence type="ECO:0000256" key="2">
    <source>
        <dbReference type="ARBA" id="ARBA00023125"/>
    </source>
</evidence>
<dbReference type="EMBL" id="ABCC02000057">
    <property type="protein sequence ID" value="EDP12979.1"/>
    <property type="molecule type" value="Genomic_DNA"/>
</dbReference>
<dbReference type="SUPFAM" id="SSF53822">
    <property type="entry name" value="Periplasmic binding protein-like I"/>
    <property type="match status" value="1"/>
</dbReference>
<keyword evidence="1" id="KW-0805">Transcription regulation</keyword>
<dbReference type="PANTHER" id="PTHR30146:SF109">
    <property type="entry name" value="HTH-TYPE TRANSCRIPTIONAL REGULATOR GALS"/>
    <property type="match status" value="1"/>
</dbReference>
<dbReference type="InterPro" id="IPR010982">
    <property type="entry name" value="Lambda_DNA-bd_dom_sf"/>
</dbReference>
<dbReference type="AlphaFoldDB" id="A8S3G8"/>
<name>A8S3G8_ENTBW</name>
<dbReference type="PaxDb" id="411902-CLOBOL_06611"/>
<keyword evidence="3" id="KW-0804">Transcription</keyword>
<dbReference type="SMART" id="SM00354">
    <property type="entry name" value="HTH_LACI"/>
    <property type="match status" value="1"/>
</dbReference>
<evidence type="ECO:0000259" key="4">
    <source>
        <dbReference type="PROSITE" id="PS50932"/>
    </source>
</evidence>
<dbReference type="PANTHER" id="PTHR30146">
    <property type="entry name" value="LACI-RELATED TRANSCRIPTIONAL REPRESSOR"/>
    <property type="match status" value="1"/>
</dbReference>